<dbReference type="Proteomes" id="UP001523392">
    <property type="component" value="Unassembled WGS sequence"/>
</dbReference>
<evidence type="ECO:0000313" key="2">
    <source>
        <dbReference type="Proteomes" id="UP001523392"/>
    </source>
</evidence>
<sequence>MRHLIPLAGLMLLPPGPVRSQPLPDRQPGLFRVVNATDQDGMQFYLVRPGEAWGNSRIGHPLAPGAALTLRASPASGCKVNLRLVLADGQEVGARDHDICALPTVTLHRPGLPPPARGRLA</sequence>
<accession>A0ABT1D9H8</accession>
<name>A0ABT1D9H8_9PROT</name>
<comment type="caution">
    <text evidence="1">The sequence shown here is derived from an EMBL/GenBank/DDBJ whole genome shotgun (WGS) entry which is preliminary data.</text>
</comment>
<dbReference type="RefSeq" id="WP_252955212.1">
    <property type="nucleotide sequence ID" value="NZ_JAFIRR010000138.1"/>
</dbReference>
<protein>
    <submittedName>
        <fullName evidence="1">Uncharacterized protein</fullName>
    </submittedName>
</protein>
<keyword evidence="2" id="KW-1185">Reference proteome</keyword>
<organism evidence="1 2">
    <name type="scientific">Siccirubricoccus soli</name>
    <dbReference type="NCBI Taxonomy" id="2899147"/>
    <lineage>
        <taxon>Bacteria</taxon>
        <taxon>Pseudomonadati</taxon>
        <taxon>Pseudomonadota</taxon>
        <taxon>Alphaproteobacteria</taxon>
        <taxon>Acetobacterales</taxon>
        <taxon>Roseomonadaceae</taxon>
        <taxon>Siccirubricoccus</taxon>
    </lineage>
</organism>
<dbReference type="EMBL" id="JAFIRR010000138">
    <property type="protein sequence ID" value="MCO6418584.1"/>
    <property type="molecule type" value="Genomic_DNA"/>
</dbReference>
<gene>
    <name evidence="1" type="ORF">JYK14_20825</name>
</gene>
<proteinExistence type="predicted"/>
<reference evidence="1 2" key="1">
    <citation type="submission" date="2021-12" db="EMBL/GenBank/DDBJ databases">
        <title>Siccirubricoccus leaddurans sp. nov., a high concentration Zn2+ tolerance bacterium.</title>
        <authorList>
            <person name="Cao Y."/>
        </authorList>
    </citation>
    <scope>NUCLEOTIDE SEQUENCE [LARGE SCALE GENOMIC DNA]</scope>
    <source>
        <strain evidence="1 2">KC 17139</strain>
    </source>
</reference>
<evidence type="ECO:0000313" key="1">
    <source>
        <dbReference type="EMBL" id="MCO6418584.1"/>
    </source>
</evidence>